<dbReference type="EMBL" id="PQFF01000083">
    <property type="protein sequence ID" value="RHZ83741.1"/>
    <property type="molecule type" value="Genomic_DNA"/>
</dbReference>
<keyword evidence="2" id="KW-1185">Reference proteome</keyword>
<name>A0A397J6P9_9GLOM</name>
<dbReference type="SUPFAM" id="SSF160925">
    <property type="entry name" value="PG1388-like"/>
    <property type="match status" value="1"/>
</dbReference>
<reference evidence="1 2" key="1">
    <citation type="submission" date="2018-08" db="EMBL/GenBank/DDBJ databases">
        <title>Genome and evolution of the arbuscular mycorrhizal fungus Diversispora epigaea (formerly Glomus versiforme) and its bacterial endosymbionts.</title>
        <authorList>
            <person name="Sun X."/>
            <person name="Fei Z."/>
            <person name="Harrison M."/>
        </authorList>
    </citation>
    <scope>NUCLEOTIDE SEQUENCE [LARGE SCALE GENOMIC DNA]</scope>
    <source>
        <strain evidence="1 2">IT104</strain>
    </source>
</reference>
<comment type="caution">
    <text evidence="1">The sequence shown here is derived from an EMBL/GenBank/DDBJ whole genome shotgun (WGS) entry which is preliminary data.</text>
</comment>
<evidence type="ECO:0000313" key="1">
    <source>
        <dbReference type="EMBL" id="RHZ83741.1"/>
    </source>
</evidence>
<gene>
    <name evidence="1" type="ORF">Glove_87g280</name>
</gene>
<protein>
    <submittedName>
        <fullName evidence="1">Uncharacterized protein</fullName>
    </submittedName>
</protein>
<sequence length="159" mass="19482">MVELKKLPRKLESYPIESKDSWLRTHFSFVYRSIFDRNEFKETALVSILKRDDLQVEEIKIWDYNIKWEALKITLQQCLPLIRYFYIPGEDIWEKHVAEISSWIDRKLTIYSLSNIPYEFQLILRRSRDGFHSIDILERVSWIYWHNCDFKSCRQKLTK</sequence>
<dbReference type="AlphaFoldDB" id="A0A397J6P9"/>
<proteinExistence type="predicted"/>
<dbReference type="Proteomes" id="UP000266861">
    <property type="component" value="Unassembled WGS sequence"/>
</dbReference>
<organism evidence="1 2">
    <name type="scientific">Diversispora epigaea</name>
    <dbReference type="NCBI Taxonomy" id="1348612"/>
    <lineage>
        <taxon>Eukaryota</taxon>
        <taxon>Fungi</taxon>
        <taxon>Fungi incertae sedis</taxon>
        <taxon>Mucoromycota</taxon>
        <taxon>Glomeromycotina</taxon>
        <taxon>Glomeromycetes</taxon>
        <taxon>Diversisporales</taxon>
        <taxon>Diversisporaceae</taxon>
        <taxon>Diversispora</taxon>
    </lineage>
</organism>
<evidence type="ECO:0000313" key="2">
    <source>
        <dbReference type="Proteomes" id="UP000266861"/>
    </source>
</evidence>
<accession>A0A397J6P9</accession>